<evidence type="ECO:0000313" key="1">
    <source>
        <dbReference type="EMBL" id="SUH13531.1"/>
    </source>
</evidence>
<name>A0A379W344_SALET</name>
<proteinExistence type="predicted"/>
<dbReference type="AlphaFoldDB" id="A0A379W344"/>
<dbReference type="Proteomes" id="UP000255509">
    <property type="component" value="Unassembled WGS sequence"/>
</dbReference>
<accession>A0A379W344</accession>
<gene>
    <name evidence="1" type="primary">uxuB_3</name>
    <name evidence="1" type="ORF">NCTC8258_01174</name>
</gene>
<sequence length="58" mass="6587">MEQNIATAQVSVARPNWDKSRLVSRIVHLGCGRFTARTRRSLPIIYWKRATATGAFVK</sequence>
<reference evidence="1 2" key="1">
    <citation type="submission" date="2018-06" db="EMBL/GenBank/DDBJ databases">
        <authorList>
            <consortium name="Pathogen Informatics"/>
            <person name="Doyle S."/>
        </authorList>
    </citation>
    <scope>NUCLEOTIDE SEQUENCE [LARGE SCALE GENOMIC DNA]</scope>
    <source>
        <strain evidence="1 2">NCTC8258</strain>
    </source>
</reference>
<protein>
    <submittedName>
        <fullName evidence="1">D-mannonate oxidoreductase</fullName>
    </submittedName>
</protein>
<evidence type="ECO:0000313" key="2">
    <source>
        <dbReference type="Proteomes" id="UP000255509"/>
    </source>
</evidence>
<organism evidence="1 2">
    <name type="scientific">Salmonella enterica I</name>
    <dbReference type="NCBI Taxonomy" id="59201"/>
    <lineage>
        <taxon>Bacteria</taxon>
        <taxon>Pseudomonadati</taxon>
        <taxon>Pseudomonadota</taxon>
        <taxon>Gammaproteobacteria</taxon>
        <taxon>Enterobacterales</taxon>
        <taxon>Enterobacteriaceae</taxon>
        <taxon>Salmonella</taxon>
    </lineage>
</organism>
<dbReference type="EMBL" id="UGXS01000004">
    <property type="protein sequence ID" value="SUH13531.1"/>
    <property type="molecule type" value="Genomic_DNA"/>
</dbReference>